<comment type="caution">
    <text evidence="2">The sequence shown here is derived from an EMBL/GenBank/DDBJ whole genome shotgun (WGS) entry which is preliminary data.</text>
</comment>
<evidence type="ECO:0000256" key="1">
    <source>
        <dbReference type="SAM" id="MobiDB-lite"/>
    </source>
</evidence>
<accession>A0AAD9UWZ6</accession>
<evidence type="ECO:0000313" key="2">
    <source>
        <dbReference type="EMBL" id="KAK2552665.1"/>
    </source>
</evidence>
<feature type="region of interest" description="Disordered" evidence="1">
    <location>
        <begin position="77"/>
        <end position="101"/>
    </location>
</feature>
<sequence>MKHNVGNMDKGIEENTKTCLRDKRLLCTTYPERPGPLPKLKTSCVSRDHDILLKPPMVQSYDAKPETEKRKIKQTALEEMSVSKEAPPSKPFTSATQTSRDKVTVEDADINIKRTRSGSVIVKSPPELNLFIESRFL</sequence>
<reference evidence="2" key="2">
    <citation type="journal article" date="2023" name="Science">
        <title>Genomic signatures of disease resistance in endangered staghorn corals.</title>
        <authorList>
            <person name="Vollmer S.V."/>
            <person name="Selwyn J.D."/>
            <person name="Despard B.A."/>
            <person name="Roesel C.L."/>
        </authorList>
    </citation>
    <scope>NUCLEOTIDE SEQUENCE</scope>
    <source>
        <strain evidence="2">K2</strain>
    </source>
</reference>
<dbReference type="Proteomes" id="UP001249851">
    <property type="component" value="Unassembled WGS sequence"/>
</dbReference>
<dbReference type="EMBL" id="JARQWQ010000084">
    <property type="protein sequence ID" value="KAK2552665.1"/>
    <property type="molecule type" value="Genomic_DNA"/>
</dbReference>
<proteinExistence type="predicted"/>
<evidence type="ECO:0000313" key="3">
    <source>
        <dbReference type="Proteomes" id="UP001249851"/>
    </source>
</evidence>
<reference evidence="2" key="1">
    <citation type="journal article" date="2023" name="G3 (Bethesda)">
        <title>Whole genome assembly and annotation of the endangered Caribbean coral Acropora cervicornis.</title>
        <authorList>
            <person name="Selwyn J.D."/>
            <person name="Vollmer S.V."/>
        </authorList>
    </citation>
    <scope>NUCLEOTIDE SEQUENCE</scope>
    <source>
        <strain evidence="2">K2</strain>
    </source>
</reference>
<keyword evidence="3" id="KW-1185">Reference proteome</keyword>
<name>A0AAD9UWZ6_ACRCE</name>
<protein>
    <submittedName>
        <fullName evidence="2">Uncharacterized protein</fullName>
    </submittedName>
</protein>
<gene>
    <name evidence="2" type="ORF">P5673_026043</name>
</gene>
<organism evidence="2 3">
    <name type="scientific">Acropora cervicornis</name>
    <name type="common">Staghorn coral</name>
    <dbReference type="NCBI Taxonomy" id="6130"/>
    <lineage>
        <taxon>Eukaryota</taxon>
        <taxon>Metazoa</taxon>
        <taxon>Cnidaria</taxon>
        <taxon>Anthozoa</taxon>
        <taxon>Hexacorallia</taxon>
        <taxon>Scleractinia</taxon>
        <taxon>Astrocoeniina</taxon>
        <taxon>Acroporidae</taxon>
        <taxon>Acropora</taxon>
    </lineage>
</organism>
<dbReference type="AlphaFoldDB" id="A0AAD9UWZ6"/>